<evidence type="ECO:0000313" key="4">
    <source>
        <dbReference type="EMBL" id="GGP06131.1"/>
    </source>
</evidence>
<dbReference type="SUPFAM" id="SSF54631">
    <property type="entry name" value="CBS-domain pair"/>
    <property type="match status" value="1"/>
</dbReference>
<proteinExistence type="predicted"/>
<dbReference type="SMART" id="SM00116">
    <property type="entry name" value="CBS"/>
    <property type="match status" value="2"/>
</dbReference>
<dbReference type="Gene3D" id="3.10.580.10">
    <property type="entry name" value="CBS-domain"/>
    <property type="match status" value="1"/>
</dbReference>
<dbReference type="InterPro" id="IPR051257">
    <property type="entry name" value="Diverse_CBS-Domain"/>
</dbReference>
<sequence>MEIMAIQVKDVMGRVAIAVLKEASFGDIIGAMKRYAVGSVTVIDADRWPVGVVSEDDLLLKETDQVRHSVSIFESRRSRQEREKAAGVTAVQLMTTPAITVTPGTPVREAARLMHDKHIKQLPVIDPATGRIVGTVHQRDVLRVFTRPAAELEAEIRGLLPDLGAFTVEIDGGVVTIGGHVTWNSRAIALVETIRGVEGVVDVVSGITYDQQDLMIVPPLM</sequence>
<keyword evidence="1 2" id="KW-0129">CBS domain</keyword>
<protein>
    <recommendedName>
        <fullName evidence="3">CBS domain-containing protein</fullName>
    </recommendedName>
</protein>
<evidence type="ECO:0000256" key="2">
    <source>
        <dbReference type="PROSITE-ProRule" id="PRU00703"/>
    </source>
</evidence>
<dbReference type="Pfam" id="PF00571">
    <property type="entry name" value="CBS"/>
    <property type="match status" value="2"/>
</dbReference>
<dbReference type="PANTHER" id="PTHR43080:SF29">
    <property type="entry name" value="OS02G0818000 PROTEIN"/>
    <property type="match status" value="1"/>
</dbReference>
<reference evidence="4" key="2">
    <citation type="submission" date="2020-09" db="EMBL/GenBank/DDBJ databases">
        <authorList>
            <person name="Sun Q."/>
            <person name="Zhou Y."/>
        </authorList>
    </citation>
    <scope>NUCLEOTIDE SEQUENCE</scope>
    <source>
        <strain evidence="4">CGMCC 4.7430</strain>
    </source>
</reference>
<dbReference type="Pfam" id="PF04972">
    <property type="entry name" value="BON"/>
    <property type="match status" value="1"/>
</dbReference>
<evidence type="ECO:0000256" key="1">
    <source>
        <dbReference type="ARBA" id="ARBA00023122"/>
    </source>
</evidence>
<dbReference type="EMBL" id="BMNK01000004">
    <property type="protein sequence ID" value="GGP06131.1"/>
    <property type="molecule type" value="Genomic_DNA"/>
</dbReference>
<keyword evidence="5" id="KW-1185">Reference proteome</keyword>
<organism evidence="4 5">
    <name type="scientific">Nonomuraea glycinis</name>
    <dbReference type="NCBI Taxonomy" id="2047744"/>
    <lineage>
        <taxon>Bacteria</taxon>
        <taxon>Bacillati</taxon>
        <taxon>Actinomycetota</taxon>
        <taxon>Actinomycetes</taxon>
        <taxon>Streptosporangiales</taxon>
        <taxon>Streptosporangiaceae</taxon>
        <taxon>Nonomuraea</taxon>
    </lineage>
</organism>
<dbReference type="InterPro" id="IPR007055">
    <property type="entry name" value="BON_dom"/>
</dbReference>
<dbReference type="PROSITE" id="PS51371">
    <property type="entry name" value="CBS"/>
    <property type="match status" value="1"/>
</dbReference>
<gene>
    <name evidence="4" type="ORF">GCM10012278_28300</name>
</gene>
<reference evidence="4" key="1">
    <citation type="journal article" date="2014" name="Int. J. Syst. Evol. Microbiol.">
        <title>Complete genome sequence of Corynebacterium casei LMG S-19264T (=DSM 44701T), isolated from a smear-ripened cheese.</title>
        <authorList>
            <consortium name="US DOE Joint Genome Institute (JGI-PGF)"/>
            <person name="Walter F."/>
            <person name="Albersmeier A."/>
            <person name="Kalinowski J."/>
            <person name="Ruckert C."/>
        </authorList>
    </citation>
    <scope>NUCLEOTIDE SEQUENCE</scope>
    <source>
        <strain evidence="4">CGMCC 4.7430</strain>
    </source>
</reference>
<evidence type="ECO:0000259" key="3">
    <source>
        <dbReference type="PROSITE" id="PS51371"/>
    </source>
</evidence>
<dbReference type="InterPro" id="IPR000644">
    <property type="entry name" value="CBS_dom"/>
</dbReference>
<dbReference type="PANTHER" id="PTHR43080">
    <property type="entry name" value="CBS DOMAIN-CONTAINING PROTEIN CBSX3, MITOCHONDRIAL"/>
    <property type="match status" value="1"/>
</dbReference>
<dbReference type="InterPro" id="IPR046342">
    <property type="entry name" value="CBS_dom_sf"/>
</dbReference>
<name>A0A918A4Q6_9ACTN</name>
<dbReference type="Proteomes" id="UP000660745">
    <property type="component" value="Unassembled WGS sequence"/>
</dbReference>
<accession>A0A918A4Q6</accession>
<comment type="caution">
    <text evidence="4">The sequence shown here is derived from an EMBL/GenBank/DDBJ whole genome shotgun (WGS) entry which is preliminary data.</text>
</comment>
<feature type="domain" description="CBS" evidence="3">
    <location>
        <begin position="94"/>
        <end position="151"/>
    </location>
</feature>
<evidence type="ECO:0000313" key="5">
    <source>
        <dbReference type="Proteomes" id="UP000660745"/>
    </source>
</evidence>
<dbReference type="AlphaFoldDB" id="A0A918A4Q6"/>